<evidence type="ECO:0008006" key="3">
    <source>
        <dbReference type="Google" id="ProtNLM"/>
    </source>
</evidence>
<gene>
    <name evidence="1" type="ORF">O1G21_15110</name>
</gene>
<proteinExistence type="predicted"/>
<protein>
    <recommendedName>
        <fullName evidence="3">DUF3168 domain-containing protein</fullName>
    </recommendedName>
</protein>
<keyword evidence="2" id="KW-1185">Reference proteome</keyword>
<accession>A0ABY7Q316</accession>
<reference evidence="2" key="1">
    <citation type="submission" date="2022-12" db="EMBL/GenBank/DDBJ databases">
        <authorList>
            <person name="Mo P."/>
        </authorList>
    </citation>
    <scope>NUCLEOTIDE SEQUENCE [LARGE SCALE GENOMIC DNA]</scope>
    <source>
        <strain evidence="2">HUAS 3-15</strain>
    </source>
</reference>
<name>A0ABY7Q316_9ACTN</name>
<dbReference type="Proteomes" id="UP001212821">
    <property type="component" value="Chromosome"/>
</dbReference>
<sequence>MTIPTMTPPLVRQYLYNTLTAQLTADSNDPTSGLMVCYDQPGPGQPNDIVSIGKTHNRLEPHALVGGGGAGWLTERYTVTVTVDVFRGGDDPQYAYARASALCDAVCAAVRADPSLGGLVLVAHPSSVELEPELDPGHMGRRVTGEIEIECLNRI</sequence>
<dbReference type="EMBL" id="CP115450">
    <property type="protein sequence ID" value="WBP87042.1"/>
    <property type="molecule type" value="Genomic_DNA"/>
</dbReference>
<organism evidence="1 2">
    <name type="scientific">Kitasatospora cathayae</name>
    <dbReference type="NCBI Taxonomy" id="3004092"/>
    <lineage>
        <taxon>Bacteria</taxon>
        <taxon>Bacillati</taxon>
        <taxon>Actinomycetota</taxon>
        <taxon>Actinomycetes</taxon>
        <taxon>Kitasatosporales</taxon>
        <taxon>Streptomycetaceae</taxon>
        <taxon>Kitasatospora</taxon>
    </lineage>
</organism>
<evidence type="ECO:0000313" key="1">
    <source>
        <dbReference type="EMBL" id="WBP87042.1"/>
    </source>
</evidence>
<dbReference type="RefSeq" id="WP_270144134.1">
    <property type="nucleotide sequence ID" value="NZ_CP115450.1"/>
</dbReference>
<evidence type="ECO:0000313" key="2">
    <source>
        <dbReference type="Proteomes" id="UP001212821"/>
    </source>
</evidence>